<keyword evidence="3 9" id="KW-0963">Cytoplasm</keyword>
<dbReference type="GO" id="GO:0005525">
    <property type="term" value="F:GTP binding"/>
    <property type="evidence" value="ECO:0007669"/>
    <property type="project" value="InterPro"/>
</dbReference>
<dbReference type="GO" id="GO:0043023">
    <property type="term" value="F:ribosomal large subunit binding"/>
    <property type="evidence" value="ECO:0007669"/>
    <property type="project" value="UniProtKB-UniRule"/>
</dbReference>
<feature type="domain" description="TGS" evidence="11">
    <location>
        <begin position="303"/>
        <end position="420"/>
    </location>
</feature>
<dbReference type="NCBIfam" id="TIGR00092">
    <property type="entry name" value="redox-regulated ATPase YchF"/>
    <property type="match status" value="1"/>
</dbReference>
<dbReference type="PANTHER" id="PTHR23305:SF11">
    <property type="entry name" value="OBG-LIKE ATPASE 1"/>
    <property type="match status" value="1"/>
</dbReference>
<evidence type="ECO:0000256" key="6">
    <source>
        <dbReference type="ARBA" id="ARBA00022801"/>
    </source>
</evidence>
<evidence type="ECO:0000313" key="12">
    <source>
        <dbReference type="EMBL" id="KAG6756819.1"/>
    </source>
</evidence>
<evidence type="ECO:0000256" key="1">
    <source>
        <dbReference type="ARBA" id="ARBA00001946"/>
    </source>
</evidence>
<keyword evidence="4" id="KW-0479">Metal-binding</keyword>
<comment type="caution">
    <text evidence="12">The sequence shown here is derived from an EMBL/GenBank/DDBJ whole genome shotgun (WGS) entry which is preliminary data.</text>
</comment>
<comment type="subcellular location">
    <subcellularLocation>
        <location evidence="2">Cytoplasm</location>
        <location evidence="2">Cytosol</location>
    </subcellularLocation>
</comment>
<dbReference type="Pfam" id="PF00501">
    <property type="entry name" value="AMP-binding"/>
    <property type="match status" value="1"/>
</dbReference>
<dbReference type="InterPro" id="IPR004095">
    <property type="entry name" value="TGS"/>
</dbReference>
<keyword evidence="13" id="KW-1185">Reference proteome</keyword>
<feature type="domain" description="OBG-type G" evidence="10">
    <location>
        <begin position="25"/>
        <end position="282"/>
    </location>
</feature>
<feature type="binding site" evidence="9">
    <location>
        <position position="231"/>
    </location>
    <ligand>
        <name>ATP</name>
        <dbReference type="ChEBI" id="CHEBI:30616"/>
    </ligand>
</feature>
<dbReference type="HAMAP" id="MF_00944">
    <property type="entry name" value="YchF_OLA1_ATPase"/>
    <property type="match status" value="1"/>
</dbReference>
<dbReference type="Pfam" id="PF06071">
    <property type="entry name" value="YchF-GTPase_C"/>
    <property type="match status" value="2"/>
</dbReference>
<dbReference type="EMBL" id="JAAWWB010000021">
    <property type="protein sequence ID" value="KAG6756819.1"/>
    <property type="molecule type" value="Genomic_DNA"/>
</dbReference>
<dbReference type="GO" id="GO:0009651">
    <property type="term" value="P:response to salt stress"/>
    <property type="evidence" value="ECO:0007669"/>
    <property type="project" value="UniProtKB-ARBA"/>
</dbReference>
<evidence type="ECO:0000256" key="9">
    <source>
        <dbReference type="HAMAP-Rule" id="MF_03167"/>
    </source>
</evidence>
<evidence type="ECO:0000256" key="3">
    <source>
        <dbReference type="ARBA" id="ARBA00022490"/>
    </source>
</evidence>
<keyword evidence="5 9" id="KW-0547">Nucleotide-binding</keyword>
<keyword evidence="7 9" id="KW-0067">ATP-binding</keyword>
<protein>
    <recommendedName>
        <fullName evidence="9">Obg-like ATPase 1</fullName>
    </recommendedName>
</protein>
<dbReference type="InterPro" id="IPR000873">
    <property type="entry name" value="AMP-dep_synth/lig_dom"/>
</dbReference>
<dbReference type="InterPro" id="IPR031167">
    <property type="entry name" value="G_OBG"/>
</dbReference>
<dbReference type="PROSITE" id="PS51710">
    <property type="entry name" value="G_OBG"/>
    <property type="match status" value="1"/>
</dbReference>
<evidence type="ECO:0000259" key="10">
    <source>
        <dbReference type="PROSITE" id="PS51710"/>
    </source>
</evidence>
<dbReference type="PROSITE" id="PS51880">
    <property type="entry name" value="TGS"/>
    <property type="match status" value="1"/>
</dbReference>
<keyword evidence="8" id="KW-0460">Magnesium</keyword>
<dbReference type="PROSITE" id="PS00455">
    <property type="entry name" value="AMP_BINDING"/>
    <property type="match status" value="1"/>
</dbReference>
<organism evidence="12 13">
    <name type="scientific">Populus tomentosa</name>
    <name type="common">Chinese white poplar</name>
    <dbReference type="NCBI Taxonomy" id="118781"/>
    <lineage>
        <taxon>Eukaryota</taxon>
        <taxon>Viridiplantae</taxon>
        <taxon>Streptophyta</taxon>
        <taxon>Embryophyta</taxon>
        <taxon>Tracheophyta</taxon>
        <taxon>Spermatophyta</taxon>
        <taxon>Magnoliopsida</taxon>
        <taxon>eudicotyledons</taxon>
        <taxon>Gunneridae</taxon>
        <taxon>Pentapetalae</taxon>
        <taxon>rosids</taxon>
        <taxon>fabids</taxon>
        <taxon>Malpighiales</taxon>
        <taxon>Salicaceae</taxon>
        <taxon>Saliceae</taxon>
        <taxon>Populus</taxon>
    </lineage>
</organism>
<dbReference type="CDD" id="cd04867">
    <property type="entry name" value="TGS_YchF_OLA1"/>
    <property type="match status" value="1"/>
</dbReference>
<sequence>MPPKASKSKEAPAERPILGRFSSHLKIGIVGLPNVGKSTLFNTLTKLSIPAENFPFCTIEPNEARVNIPDERFEWLCQLFKPKSEVSAFLEIHDIAGLVRGAHQGQGLGNSFLSHIRAVDGIFHVLRAFEDPDIIHVDDIVDPVRDLEVISAELRLKDIEFIERRIEDVEKSMKRSNDKQLKIELELCQKVKAWLEEEKDVRLGEWKAADIEILNTFQLLTAKPVVYLINMNEKDYQRKKNKFLPKIHAWVQEHGGETIIPFSCILERTLADMLPDEAAKYCEENKLQSCLPKIIKIGFSAINLIYFFTAGPDEVKCWQIRRQTKAPQAAGTIHTDFERGFICAEVMKFDDLKELGSESAVKANSTLPKRSHACGGGSGFRSMVDVDLVASWAFVIAAGKYKQEGKTYVVQDGDIIFFKFNVSGGGKKQKTGHQFVGDVLSLAHGLLQLGLGNGDIVAICGFNSWLLESVGVDVLVWFARKLSGVGISDWYLEWLLAVAFVGGIVAPLNYRWVSTSPACSFEEAKSAMLMVRPVMLVTDESCKHWYQELQSNALPSVKWHVLSGSPSSGFEKTSNVLTTETLRKHVIGTKQLDYSWAPEGAVVICFTSGTTGRPKGVIISHSAMIVQSLAKVAVVGYSEDDVYLHTAPLCHIGGLSSAITMLMVGGCHVLIPKFEASLAIEAIKQHCVTSLITVPAMMADLISLTRLKETWKGRQYVKKLLNGGGSLSAELMKDATELFPRAKLLSAYGSDLCEFDFELLVSNVLEEWDCGCSRLFCNYFHCFCITFTTTMLATRLGMTETCSSLTFMTLHDPTLQTPAQTLQTVDKTKSSSVHQPHGVCVGNPPPHVELKISADKPSTIGRILTRGPHLMLRYWDQNPMKATESTNDFWLDTGDIGSIDDRGNVWLVGRQNAQIKSGGENIYPEEVEAMLLQHPGVSATVVVGVPEARLTEMVVACIKLRQSWQWTNNNCKQSAENNLTLCREVLRDYCRENKLTGFKVPKLFILWRKPFPLTTTGKIRRDQVRREVMSHLQFFPSNL</sequence>
<dbReference type="GO" id="GO:0005829">
    <property type="term" value="C:cytosol"/>
    <property type="evidence" value="ECO:0007669"/>
    <property type="project" value="UniProtKB-SubCell"/>
</dbReference>
<dbReference type="InterPro" id="IPR013029">
    <property type="entry name" value="YchF_C"/>
</dbReference>
<dbReference type="FunFam" id="1.10.150.300:FF:000003">
    <property type="entry name" value="Obg-like ATPase 1"/>
    <property type="match status" value="1"/>
</dbReference>
<dbReference type="InterPro" id="IPR006073">
    <property type="entry name" value="GTP-bd"/>
</dbReference>
<dbReference type="InterPro" id="IPR004396">
    <property type="entry name" value="ATPase_YchF/OLA1"/>
</dbReference>
<dbReference type="OrthoDB" id="10253115at2759"/>
<dbReference type="GO" id="GO:1901001">
    <property type="term" value="P:negative regulation of response to salt stress"/>
    <property type="evidence" value="ECO:0007669"/>
    <property type="project" value="UniProtKB-ARBA"/>
</dbReference>
<evidence type="ECO:0000259" key="11">
    <source>
        <dbReference type="PROSITE" id="PS51880"/>
    </source>
</evidence>
<dbReference type="CDD" id="cd01900">
    <property type="entry name" value="YchF"/>
    <property type="match status" value="1"/>
</dbReference>
<comment type="function">
    <text evidence="9">Hydrolyzes ATP, and can also hydrolyze GTP with lower efficiency. Has lower affinity for GTP.</text>
</comment>
<proteinExistence type="inferred from homology"/>
<comment type="subunit">
    <text evidence="9">Monomer.</text>
</comment>
<evidence type="ECO:0000313" key="13">
    <source>
        <dbReference type="Proteomes" id="UP000886885"/>
    </source>
</evidence>
<dbReference type="GO" id="GO:0016887">
    <property type="term" value="F:ATP hydrolysis activity"/>
    <property type="evidence" value="ECO:0007669"/>
    <property type="project" value="UniProtKB-UniRule"/>
</dbReference>
<dbReference type="InterPro" id="IPR041706">
    <property type="entry name" value="YchF_N"/>
</dbReference>
<accession>A0A8X8CK82</accession>
<name>A0A8X8CK82_POPTO</name>
<dbReference type="GO" id="GO:0046872">
    <property type="term" value="F:metal ion binding"/>
    <property type="evidence" value="ECO:0007669"/>
    <property type="project" value="UniProtKB-KW"/>
</dbReference>
<comment type="similarity">
    <text evidence="9">Belongs to the TRAFAC class OBG-HflX-like GTPase superfamily. OBG GTPase family. YchF/OLA1 subfamily.</text>
</comment>
<dbReference type="InterPro" id="IPR020845">
    <property type="entry name" value="AMP-binding_CS"/>
</dbReference>
<reference evidence="12" key="1">
    <citation type="journal article" date="2020" name="bioRxiv">
        <title>Hybrid origin of Populus tomentosa Carr. identified through genome sequencing and phylogenomic analysis.</title>
        <authorList>
            <person name="An X."/>
            <person name="Gao K."/>
            <person name="Chen Z."/>
            <person name="Li J."/>
            <person name="Yang X."/>
            <person name="Yang X."/>
            <person name="Zhou J."/>
            <person name="Guo T."/>
            <person name="Zhao T."/>
            <person name="Huang S."/>
            <person name="Miao D."/>
            <person name="Khan W.U."/>
            <person name="Rao P."/>
            <person name="Ye M."/>
            <person name="Lei B."/>
            <person name="Liao W."/>
            <person name="Wang J."/>
            <person name="Ji L."/>
            <person name="Li Y."/>
            <person name="Guo B."/>
            <person name="Mustafa N.S."/>
            <person name="Li S."/>
            <person name="Yun Q."/>
            <person name="Keller S.R."/>
            <person name="Mao J."/>
            <person name="Zhang R."/>
            <person name="Strauss S.H."/>
        </authorList>
    </citation>
    <scope>NUCLEOTIDE SEQUENCE</scope>
    <source>
        <strain evidence="12">GM15</strain>
        <tissue evidence="12">Leaf</tissue>
    </source>
</reference>
<evidence type="ECO:0000256" key="4">
    <source>
        <dbReference type="ARBA" id="ARBA00022723"/>
    </source>
</evidence>
<dbReference type="GO" id="GO:0005524">
    <property type="term" value="F:ATP binding"/>
    <property type="evidence" value="ECO:0007669"/>
    <property type="project" value="UniProtKB-UniRule"/>
</dbReference>
<feature type="binding site" evidence="9">
    <location>
        <begin position="34"/>
        <end position="39"/>
    </location>
    <ligand>
        <name>ATP</name>
        <dbReference type="ChEBI" id="CHEBI:30616"/>
    </ligand>
</feature>
<dbReference type="CDD" id="cd04433">
    <property type="entry name" value="AFD_class_I"/>
    <property type="match status" value="1"/>
</dbReference>
<keyword evidence="6 9" id="KW-0378">Hydrolase</keyword>
<dbReference type="Pfam" id="PF13193">
    <property type="entry name" value="AMP-binding_C"/>
    <property type="match status" value="1"/>
</dbReference>
<dbReference type="InterPro" id="IPR025110">
    <property type="entry name" value="AMP-bd_C"/>
</dbReference>
<evidence type="ECO:0000256" key="8">
    <source>
        <dbReference type="ARBA" id="ARBA00022842"/>
    </source>
</evidence>
<dbReference type="Proteomes" id="UP000886885">
    <property type="component" value="Chromosome 11A"/>
</dbReference>
<evidence type="ECO:0000256" key="7">
    <source>
        <dbReference type="ARBA" id="ARBA00022840"/>
    </source>
</evidence>
<comment type="cofactor">
    <cofactor evidence="1">
        <name>Mg(2+)</name>
        <dbReference type="ChEBI" id="CHEBI:18420"/>
    </cofactor>
</comment>
<evidence type="ECO:0000256" key="2">
    <source>
        <dbReference type="ARBA" id="ARBA00004514"/>
    </source>
</evidence>
<dbReference type="Pfam" id="PF01926">
    <property type="entry name" value="MMR_HSR1"/>
    <property type="match status" value="1"/>
</dbReference>
<gene>
    <name evidence="12" type="ORF">POTOM_040262</name>
</gene>
<dbReference type="AlphaFoldDB" id="A0A8X8CK82"/>
<dbReference type="FunFam" id="3.10.20.30:FF:000001">
    <property type="entry name" value="Ribosome-binding ATPase YchF"/>
    <property type="match status" value="1"/>
</dbReference>
<evidence type="ECO:0000256" key="5">
    <source>
        <dbReference type="ARBA" id="ARBA00022741"/>
    </source>
</evidence>
<dbReference type="PANTHER" id="PTHR23305">
    <property type="entry name" value="OBG GTPASE FAMILY"/>
    <property type="match status" value="1"/>
</dbReference>